<dbReference type="GO" id="GO:0016787">
    <property type="term" value="F:hydrolase activity"/>
    <property type="evidence" value="ECO:0007669"/>
    <property type="project" value="UniProtKB-KW"/>
</dbReference>
<keyword evidence="6" id="KW-1185">Reference proteome</keyword>
<dbReference type="RefSeq" id="WP_126118042.1">
    <property type="nucleotide sequence ID" value="NZ_CP101806.1"/>
</dbReference>
<dbReference type="Proteomes" id="UP000280036">
    <property type="component" value="Unassembled WGS sequence"/>
</dbReference>
<dbReference type="OrthoDB" id="9800565at2"/>
<evidence type="ECO:0000313" key="6">
    <source>
        <dbReference type="Proteomes" id="UP001058569"/>
    </source>
</evidence>
<dbReference type="EC" id="3.1.4.-" evidence="4"/>
<protein>
    <submittedName>
        <fullName evidence="3 4">Phosphoesterase</fullName>
        <ecNumber evidence="4">3.1.4.-</ecNumber>
    </submittedName>
</protein>
<dbReference type="InterPro" id="IPR029052">
    <property type="entry name" value="Metallo-depent_PP-like"/>
</dbReference>
<evidence type="ECO:0000256" key="1">
    <source>
        <dbReference type="ARBA" id="ARBA00008950"/>
    </source>
</evidence>
<reference evidence="4 5" key="1">
    <citation type="submission" date="2018-12" db="EMBL/GenBank/DDBJ databases">
        <authorList>
            <consortium name="Pathogen Informatics"/>
        </authorList>
    </citation>
    <scope>NUCLEOTIDE SEQUENCE [LARGE SCALE GENOMIC DNA]</scope>
    <source>
        <strain evidence="4 5">NCTC10126</strain>
    </source>
</reference>
<organism evidence="4 5">
    <name type="scientific">Mycoplasmopsis caviae</name>
    <dbReference type="NCBI Taxonomy" id="55603"/>
    <lineage>
        <taxon>Bacteria</taxon>
        <taxon>Bacillati</taxon>
        <taxon>Mycoplasmatota</taxon>
        <taxon>Mycoplasmoidales</taxon>
        <taxon>Metamycoplasmataceae</taxon>
        <taxon>Mycoplasmopsis</taxon>
    </lineage>
</organism>
<sequence>MSWKTKILVVSDIHGDLSTLSAIVSVEMPDYIISCGDNLLPKSFMQEMFSYYVDGNNDELDEEFYSRIPSARFEIDGLCFYVEHGHNLGNYELLRDPKKVYLDFDTLAIKTY</sequence>
<evidence type="ECO:0000259" key="2">
    <source>
        <dbReference type="Pfam" id="PF12850"/>
    </source>
</evidence>
<dbReference type="EMBL" id="UZVY01000001">
    <property type="protein sequence ID" value="VDR41775.1"/>
    <property type="molecule type" value="Genomic_DNA"/>
</dbReference>
<comment type="similarity">
    <text evidence="1">Belongs to the metallophosphoesterase superfamily. YfcE family.</text>
</comment>
<dbReference type="AlphaFoldDB" id="A0A3P8L6V3"/>
<accession>A0A3P8L6V3</accession>
<name>A0A3P8L6V3_9BACT</name>
<evidence type="ECO:0000313" key="4">
    <source>
        <dbReference type="EMBL" id="VDR41775.1"/>
    </source>
</evidence>
<dbReference type="SUPFAM" id="SSF56300">
    <property type="entry name" value="Metallo-dependent phosphatases"/>
    <property type="match status" value="1"/>
</dbReference>
<dbReference type="Gene3D" id="3.60.21.10">
    <property type="match status" value="1"/>
</dbReference>
<dbReference type="InterPro" id="IPR024654">
    <property type="entry name" value="Calcineurin-like_PHP_lpxH"/>
</dbReference>
<feature type="domain" description="Calcineurin-like phosphoesterase" evidence="2">
    <location>
        <begin position="6"/>
        <end position="90"/>
    </location>
</feature>
<reference evidence="3" key="2">
    <citation type="submission" date="2022-07" db="EMBL/GenBank/DDBJ databases">
        <title>Complete genome of Mycoplasma caviae type strain G122.</title>
        <authorList>
            <person name="Spergser J."/>
        </authorList>
    </citation>
    <scope>NUCLEOTIDE SEQUENCE</scope>
    <source>
        <strain evidence="3">G122</strain>
    </source>
</reference>
<dbReference type="Proteomes" id="UP001058569">
    <property type="component" value="Chromosome"/>
</dbReference>
<dbReference type="EMBL" id="CP101806">
    <property type="protein sequence ID" value="UUD35448.1"/>
    <property type="molecule type" value="Genomic_DNA"/>
</dbReference>
<proteinExistence type="inferred from homology"/>
<keyword evidence="4" id="KW-0378">Hydrolase</keyword>
<gene>
    <name evidence="4" type="ORF">NCTC10126_00258</name>
    <name evidence="3" type="ORF">NPA07_01055</name>
</gene>
<evidence type="ECO:0000313" key="5">
    <source>
        <dbReference type="Proteomes" id="UP000280036"/>
    </source>
</evidence>
<dbReference type="Pfam" id="PF12850">
    <property type="entry name" value="Metallophos_2"/>
    <property type="match status" value="1"/>
</dbReference>
<evidence type="ECO:0000313" key="3">
    <source>
        <dbReference type="EMBL" id="UUD35448.1"/>
    </source>
</evidence>